<dbReference type="EMBL" id="JAINDJ010000002">
    <property type="protein sequence ID" value="KAG9455988.1"/>
    <property type="molecule type" value="Genomic_DNA"/>
</dbReference>
<feature type="region of interest" description="Disordered" evidence="2">
    <location>
        <begin position="320"/>
        <end position="382"/>
    </location>
</feature>
<evidence type="ECO:0000256" key="2">
    <source>
        <dbReference type="SAM" id="MobiDB-lite"/>
    </source>
</evidence>
<dbReference type="Pfam" id="PF08574">
    <property type="entry name" value="Iwr1"/>
    <property type="match status" value="1"/>
</dbReference>
<evidence type="ECO:0000313" key="4">
    <source>
        <dbReference type="EMBL" id="KAG9455988.1"/>
    </source>
</evidence>
<organism evidence="4 5">
    <name type="scientific">Aristolochia fimbriata</name>
    <name type="common">White veined hardy Dutchman's pipe vine</name>
    <dbReference type="NCBI Taxonomy" id="158543"/>
    <lineage>
        <taxon>Eukaryota</taxon>
        <taxon>Viridiplantae</taxon>
        <taxon>Streptophyta</taxon>
        <taxon>Embryophyta</taxon>
        <taxon>Tracheophyta</taxon>
        <taxon>Spermatophyta</taxon>
        <taxon>Magnoliopsida</taxon>
        <taxon>Magnoliidae</taxon>
        <taxon>Piperales</taxon>
        <taxon>Aristolochiaceae</taxon>
        <taxon>Aristolochia</taxon>
    </lineage>
</organism>
<name>A0AAV7F8T2_ARIFI</name>
<comment type="similarity">
    <text evidence="1">Belongs to the IWR1/SLC7A6OS family.</text>
</comment>
<comment type="caution">
    <text evidence="4">The sequence shown here is derived from an EMBL/GenBank/DDBJ whole genome shotgun (WGS) entry which is preliminary data.</text>
</comment>
<dbReference type="InterPro" id="IPR013883">
    <property type="entry name" value="TF_Iwr1_dom"/>
</dbReference>
<dbReference type="AlphaFoldDB" id="A0AAV7F8T2"/>
<feature type="compositionally biased region" description="Acidic residues" evidence="2">
    <location>
        <begin position="338"/>
        <end position="349"/>
    </location>
</feature>
<dbReference type="PANTHER" id="PTHR31934">
    <property type="entry name" value="ALPHA/BETA-HYDROLASES SUPERFAMILY PROTEIN"/>
    <property type="match status" value="1"/>
</dbReference>
<feature type="domain" description="Transcription factor Iwr1" evidence="3">
    <location>
        <begin position="281"/>
        <end position="341"/>
    </location>
</feature>
<reference evidence="4 5" key="1">
    <citation type="submission" date="2021-07" db="EMBL/GenBank/DDBJ databases">
        <title>The Aristolochia fimbriata genome: insights into angiosperm evolution, floral development and chemical biosynthesis.</title>
        <authorList>
            <person name="Jiao Y."/>
        </authorList>
    </citation>
    <scope>NUCLEOTIDE SEQUENCE [LARGE SCALE GENOMIC DNA]</scope>
    <source>
        <strain evidence="4">IBCAS-2021</strain>
        <tissue evidence="4">Leaf</tissue>
    </source>
</reference>
<keyword evidence="5" id="KW-1185">Reference proteome</keyword>
<dbReference type="PANTHER" id="PTHR31934:SF2">
    <property type="entry name" value="RNA-DIRECTED DNA METHYLATION 4"/>
    <property type="match status" value="1"/>
</dbReference>
<sequence>MDHRRDFEIGPWNYRFKSLAIRLLGDYLRPRGNLHKEQPTEIYSPLVQSSGAGFQSSVMADIVENNYNLKPVVVRVKRKLTQTPLDALWLEINERPLKRALLDLENLSVSESAVNVDLKTKKVLVHHVETVNSAEATKDALQSFMEPNHSEGNDFKKKIEERRLMFKQDNQKQDLLRSNARQKHEAHARSARFEQIWKSRNRSKEATHDAFINEFCSLYDVVRVDVEEEESSSSLHNDVGTTLDEDDAILCNYLPLIREYLPTAAAEIEADIKAHSSKQDGYVYDLYTVSDTGNDPGEDNLAMYPLVQVDVEDEYCYDTHSEFDTDDSNAEDNPINDYPEEVETDDEELGSSSNCETEGSEGREPNYGDLSEEEEDWRWAHR</sequence>
<protein>
    <recommendedName>
        <fullName evidence="3">Transcription factor Iwr1 domain-containing protein</fullName>
    </recommendedName>
</protein>
<dbReference type="Proteomes" id="UP000825729">
    <property type="component" value="Unassembled WGS sequence"/>
</dbReference>
<accession>A0AAV7F8T2</accession>
<gene>
    <name evidence="4" type="ORF">H6P81_000496</name>
</gene>
<evidence type="ECO:0000313" key="5">
    <source>
        <dbReference type="Proteomes" id="UP000825729"/>
    </source>
</evidence>
<evidence type="ECO:0000259" key="3">
    <source>
        <dbReference type="Pfam" id="PF08574"/>
    </source>
</evidence>
<proteinExistence type="inferred from homology"/>
<evidence type="ECO:0000256" key="1">
    <source>
        <dbReference type="ARBA" id="ARBA00010218"/>
    </source>
</evidence>